<feature type="non-terminal residue" evidence="7">
    <location>
        <position position="162"/>
    </location>
</feature>
<evidence type="ECO:0000256" key="3">
    <source>
        <dbReference type="ARBA" id="ARBA00023235"/>
    </source>
</evidence>
<dbReference type="OrthoDB" id="10261556at2759"/>
<dbReference type="GO" id="GO:0000724">
    <property type="term" value="P:double-strand break repair via homologous recombination"/>
    <property type="evidence" value="ECO:0007669"/>
    <property type="project" value="TreeGrafter"/>
</dbReference>
<dbReference type="PANTHER" id="PTHR13710:SF105">
    <property type="entry name" value="ATP-DEPENDENT DNA HELICASE Q1"/>
    <property type="match status" value="1"/>
</dbReference>
<protein>
    <recommendedName>
        <fullName evidence="5">DNA 3'-5' helicase</fullName>
        <ecNumber evidence="5">5.6.2.4</ecNumber>
    </recommendedName>
</protein>
<feature type="non-terminal residue" evidence="7">
    <location>
        <position position="1"/>
    </location>
</feature>
<reference evidence="7" key="1">
    <citation type="journal article" date="2020" name="Fungal Divers.">
        <title>Resolving the Mortierellaceae phylogeny through synthesis of multi-gene phylogenetics and phylogenomics.</title>
        <authorList>
            <person name="Vandepol N."/>
            <person name="Liber J."/>
            <person name="Desiro A."/>
            <person name="Na H."/>
            <person name="Kennedy M."/>
            <person name="Barry K."/>
            <person name="Grigoriev I.V."/>
            <person name="Miller A.N."/>
            <person name="O'Donnell K."/>
            <person name="Stajich J.E."/>
            <person name="Bonito G."/>
        </authorList>
    </citation>
    <scope>NUCLEOTIDE SEQUENCE</scope>
    <source>
        <strain evidence="7">BC1065</strain>
    </source>
</reference>
<feature type="domain" description="Helicase C-terminal" evidence="6">
    <location>
        <begin position="4"/>
        <end position="155"/>
    </location>
</feature>
<dbReference type="InterPro" id="IPR001650">
    <property type="entry name" value="Helicase_C-like"/>
</dbReference>
<evidence type="ECO:0000313" key="7">
    <source>
        <dbReference type="EMBL" id="KAG0247040.1"/>
    </source>
</evidence>
<name>A0A9P6PKQ8_9FUNG</name>
<dbReference type="Proteomes" id="UP000807716">
    <property type="component" value="Unassembled WGS sequence"/>
</dbReference>
<dbReference type="Gene3D" id="3.40.50.300">
    <property type="entry name" value="P-loop containing nucleotide triphosphate hydrolases"/>
    <property type="match status" value="1"/>
</dbReference>
<keyword evidence="8" id="KW-1185">Reference proteome</keyword>
<evidence type="ECO:0000259" key="6">
    <source>
        <dbReference type="PROSITE" id="PS51194"/>
    </source>
</evidence>
<dbReference type="SUPFAM" id="SSF52540">
    <property type="entry name" value="P-loop containing nucleoside triphosphate hydrolases"/>
    <property type="match status" value="1"/>
</dbReference>
<dbReference type="EC" id="5.6.2.4" evidence="5"/>
<dbReference type="PANTHER" id="PTHR13710">
    <property type="entry name" value="DNA HELICASE RECQ FAMILY MEMBER"/>
    <property type="match status" value="1"/>
</dbReference>
<dbReference type="EMBL" id="JAAAJB010002030">
    <property type="protein sequence ID" value="KAG0247040.1"/>
    <property type="molecule type" value="Genomic_DNA"/>
</dbReference>
<organism evidence="7 8">
    <name type="scientific">Actinomortierella ambigua</name>
    <dbReference type="NCBI Taxonomy" id="1343610"/>
    <lineage>
        <taxon>Eukaryota</taxon>
        <taxon>Fungi</taxon>
        <taxon>Fungi incertae sedis</taxon>
        <taxon>Mucoromycota</taxon>
        <taxon>Mortierellomycotina</taxon>
        <taxon>Mortierellomycetes</taxon>
        <taxon>Mortierellales</taxon>
        <taxon>Mortierellaceae</taxon>
        <taxon>Actinomortierella</taxon>
    </lineage>
</organism>
<evidence type="ECO:0000256" key="2">
    <source>
        <dbReference type="ARBA" id="ARBA00023125"/>
    </source>
</evidence>
<accession>A0A9P6PKQ8</accession>
<keyword evidence="3" id="KW-0413">Isomerase</keyword>
<dbReference type="SMART" id="SM00490">
    <property type="entry name" value="HELICc"/>
    <property type="match status" value="1"/>
</dbReference>
<dbReference type="GO" id="GO:0043138">
    <property type="term" value="F:3'-5' DNA helicase activity"/>
    <property type="evidence" value="ECO:0007669"/>
    <property type="project" value="UniProtKB-EC"/>
</dbReference>
<sequence>SIDGLRFVLDATKTIVYVDRKMVTLEVATYLRSLNPAEARKVAVYHALFTEEYKVNIMKRFIEGDIKVLVSTEATGMGCDVKDVGRVVQYKCPKTISLTTLVQRLGRSARGKDDLGEAVILTTGKTEPDCKHVKQLVSGSNCLREVINEHYNNPRTNRVTLE</sequence>
<comment type="caution">
    <text evidence="7">The sequence shown here is derived from an EMBL/GenBank/DDBJ whole genome shotgun (WGS) entry which is preliminary data.</text>
</comment>
<comment type="catalytic activity">
    <reaction evidence="4">
        <text>Couples ATP hydrolysis with the unwinding of duplex DNA by translocating in the 3'-5' direction.</text>
        <dbReference type="EC" id="5.6.2.4"/>
    </reaction>
</comment>
<dbReference type="Pfam" id="PF00271">
    <property type="entry name" value="Helicase_C"/>
    <property type="match status" value="1"/>
</dbReference>
<evidence type="ECO:0000313" key="8">
    <source>
        <dbReference type="Proteomes" id="UP000807716"/>
    </source>
</evidence>
<dbReference type="AlphaFoldDB" id="A0A9P6PKQ8"/>
<gene>
    <name evidence="7" type="ORF">DFQ27_002731</name>
</gene>
<dbReference type="InterPro" id="IPR027417">
    <property type="entry name" value="P-loop_NTPase"/>
</dbReference>
<dbReference type="GO" id="GO:0005737">
    <property type="term" value="C:cytoplasm"/>
    <property type="evidence" value="ECO:0007669"/>
    <property type="project" value="TreeGrafter"/>
</dbReference>
<comment type="similarity">
    <text evidence="1">Belongs to the helicase family. RecQ subfamily.</text>
</comment>
<evidence type="ECO:0000256" key="5">
    <source>
        <dbReference type="ARBA" id="ARBA00034808"/>
    </source>
</evidence>
<evidence type="ECO:0000256" key="1">
    <source>
        <dbReference type="ARBA" id="ARBA00005446"/>
    </source>
</evidence>
<dbReference type="GO" id="GO:0003677">
    <property type="term" value="F:DNA binding"/>
    <property type="evidence" value="ECO:0007669"/>
    <property type="project" value="UniProtKB-KW"/>
</dbReference>
<dbReference type="PROSITE" id="PS51194">
    <property type="entry name" value="HELICASE_CTER"/>
    <property type="match status" value="1"/>
</dbReference>
<proteinExistence type="inferred from homology"/>
<dbReference type="GO" id="GO:0005694">
    <property type="term" value="C:chromosome"/>
    <property type="evidence" value="ECO:0007669"/>
    <property type="project" value="TreeGrafter"/>
</dbReference>
<keyword evidence="2" id="KW-0238">DNA-binding</keyword>
<evidence type="ECO:0000256" key="4">
    <source>
        <dbReference type="ARBA" id="ARBA00034617"/>
    </source>
</evidence>
<dbReference type="GO" id="GO:0009378">
    <property type="term" value="F:four-way junction helicase activity"/>
    <property type="evidence" value="ECO:0007669"/>
    <property type="project" value="TreeGrafter"/>
</dbReference>